<name>A0A1H4CWU1_9SPHI</name>
<gene>
    <name evidence="2" type="ORF">SAMN05443550_104230</name>
</gene>
<evidence type="ECO:0000256" key="1">
    <source>
        <dbReference type="SAM" id="SignalP"/>
    </source>
</evidence>
<sequence length="269" mass="29739">MKKYIFLFLVLLSFSGYAQNTINNYKYVIVPEKFGFLKQADQYNLNSRAKGLLEDKGFTVYFDNAELPAEIFNNKCNALNFDILEKNSMFSTNLTIVLKDCRGNVIFTGKQGKSREKEFELSYNLALKDAFVSLNELPYAYAAPANATAQQTANAPATASQTVLSQPAAASQAVATGQTVAATQPAAKVIATEAAQTAGTLYAQPTANGYQLIDTTPKKILTLYKTSADDYFIADNGSSNGIVFKRDENWFFEYYRNGKLTAEKLLIKF</sequence>
<dbReference type="RefSeq" id="WP_090556360.1">
    <property type="nucleotide sequence ID" value="NZ_FNRA01000004.1"/>
</dbReference>
<keyword evidence="1" id="KW-0732">Signal</keyword>
<dbReference type="STRING" id="425514.SAMN05443550_104230"/>
<accession>A0A1H4CWU1</accession>
<evidence type="ECO:0000313" key="2">
    <source>
        <dbReference type="EMBL" id="SEA64933.1"/>
    </source>
</evidence>
<dbReference type="OrthoDB" id="1274006at2"/>
<feature type="signal peptide" evidence="1">
    <location>
        <begin position="1"/>
        <end position="18"/>
    </location>
</feature>
<dbReference type="EMBL" id="FNRA01000004">
    <property type="protein sequence ID" value="SEA64933.1"/>
    <property type="molecule type" value="Genomic_DNA"/>
</dbReference>
<protein>
    <submittedName>
        <fullName evidence="2">Uncharacterized protein</fullName>
    </submittedName>
</protein>
<dbReference type="Proteomes" id="UP000198850">
    <property type="component" value="Unassembled WGS sequence"/>
</dbReference>
<proteinExistence type="predicted"/>
<keyword evidence="3" id="KW-1185">Reference proteome</keyword>
<organism evidence="2 3">
    <name type="scientific">Pedobacter hartonius</name>
    <dbReference type="NCBI Taxonomy" id="425514"/>
    <lineage>
        <taxon>Bacteria</taxon>
        <taxon>Pseudomonadati</taxon>
        <taxon>Bacteroidota</taxon>
        <taxon>Sphingobacteriia</taxon>
        <taxon>Sphingobacteriales</taxon>
        <taxon>Sphingobacteriaceae</taxon>
        <taxon>Pedobacter</taxon>
    </lineage>
</organism>
<dbReference type="AlphaFoldDB" id="A0A1H4CWU1"/>
<feature type="chain" id="PRO_5011502055" evidence="1">
    <location>
        <begin position="19"/>
        <end position="269"/>
    </location>
</feature>
<evidence type="ECO:0000313" key="3">
    <source>
        <dbReference type="Proteomes" id="UP000198850"/>
    </source>
</evidence>
<reference evidence="2 3" key="1">
    <citation type="submission" date="2016-10" db="EMBL/GenBank/DDBJ databases">
        <authorList>
            <person name="de Groot N.N."/>
        </authorList>
    </citation>
    <scope>NUCLEOTIDE SEQUENCE [LARGE SCALE GENOMIC DNA]</scope>
    <source>
        <strain evidence="2 3">DSM 19033</strain>
    </source>
</reference>